<dbReference type="Pfam" id="PF20316">
    <property type="entry name" value="DUF6612"/>
    <property type="match status" value="1"/>
</dbReference>
<gene>
    <name evidence="3" type="ORF">ACFPU1_16140</name>
</gene>
<evidence type="ECO:0000256" key="1">
    <source>
        <dbReference type="SAM" id="MobiDB-lite"/>
    </source>
</evidence>
<accession>A0ABW0YSC4</accession>
<name>A0ABW0YSC4_9BACI</name>
<dbReference type="RefSeq" id="WP_385942909.1">
    <property type="nucleotide sequence ID" value="NZ_JBHSOZ010000010.1"/>
</dbReference>
<keyword evidence="2" id="KW-0732">Signal</keyword>
<feature type="chain" id="PRO_5045731953" evidence="2">
    <location>
        <begin position="24"/>
        <end position="304"/>
    </location>
</feature>
<feature type="region of interest" description="Disordered" evidence="1">
    <location>
        <begin position="27"/>
        <end position="52"/>
    </location>
</feature>
<protein>
    <submittedName>
        <fullName evidence="3">DUF6612 family protein</fullName>
    </submittedName>
</protein>
<dbReference type="InterPro" id="IPR046720">
    <property type="entry name" value="DUF6612"/>
</dbReference>
<organism evidence="3 4">
    <name type="scientific">Thalassorhabdus alkalitolerans</name>
    <dbReference type="NCBI Taxonomy" id="2282697"/>
    <lineage>
        <taxon>Bacteria</taxon>
        <taxon>Bacillati</taxon>
        <taxon>Bacillota</taxon>
        <taxon>Bacilli</taxon>
        <taxon>Bacillales</taxon>
        <taxon>Bacillaceae</taxon>
        <taxon>Thalassorhabdus</taxon>
    </lineage>
</organism>
<reference evidence="4" key="1">
    <citation type="journal article" date="2019" name="Int. J. Syst. Evol. Microbiol.">
        <title>The Global Catalogue of Microorganisms (GCM) 10K type strain sequencing project: providing services to taxonomists for standard genome sequencing and annotation.</title>
        <authorList>
            <consortium name="The Broad Institute Genomics Platform"/>
            <consortium name="The Broad Institute Genome Sequencing Center for Infectious Disease"/>
            <person name="Wu L."/>
            <person name="Ma J."/>
        </authorList>
    </citation>
    <scope>NUCLEOTIDE SEQUENCE [LARGE SCALE GENOMIC DNA]</scope>
    <source>
        <strain evidence="4">CECT 7184</strain>
    </source>
</reference>
<feature type="signal peptide" evidence="2">
    <location>
        <begin position="1"/>
        <end position="23"/>
    </location>
</feature>
<feature type="compositionally biased region" description="Basic and acidic residues" evidence="1">
    <location>
        <begin position="40"/>
        <end position="51"/>
    </location>
</feature>
<dbReference type="Proteomes" id="UP001596142">
    <property type="component" value="Unassembled WGS sequence"/>
</dbReference>
<proteinExistence type="predicted"/>
<dbReference type="EMBL" id="JBHSOZ010000010">
    <property type="protein sequence ID" value="MFC5714282.1"/>
    <property type="molecule type" value="Genomic_DNA"/>
</dbReference>
<keyword evidence="4" id="KW-1185">Reference proteome</keyword>
<evidence type="ECO:0000256" key="2">
    <source>
        <dbReference type="SAM" id="SignalP"/>
    </source>
</evidence>
<sequence length="304" mass="34884">MQRRMWLSLLLFSIFYVTGCVNAEEEASTRSIPSIDETAGGDREGESETTSHKMINNMENSLNTMTSYTMEMNIRENRMRADKEEFLKEVFLQSEVKFQPFSLHKSYETMIHQGTGEEMYSEFYINEGGYYLFHSNENTWRRVPPPVAEQALAFVEAENSMDEHLQFPFQAFRRASITEKDEKIFISFKDIGVSIEELNTHIYRLMGDQAGVSLTDSPLNVTLDSLTYILTFHKETFKVSGLSIDLHFTTPSEEGGLPAEIIIRGAFSDINDTTPSLPPRPVQEEALEIEEEEMIYNVDVSWAE</sequence>
<comment type="caution">
    <text evidence="3">The sequence shown here is derived from an EMBL/GenBank/DDBJ whole genome shotgun (WGS) entry which is preliminary data.</text>
</comment>
<evidence type="ECO:0000313" key="4">
    <source>
        <dbReference type="Proteomes" id="UP001596142"/>
    </source>
</evidence>
<evidence type="ECO:0000313" key="3">
    <source>
        <dbReference type="EMBL" id="MFC5714282.1"/>
    </source>
</evidence>